<reference evidence="3 4" key="2">
    <citation type="journal article" date="2016" name="Genome Announc.">
        <title>Draft Genome Sequence of a Versatile Hydrocarbon-Degrading Bacterium, Rhodococcus pyridinivorans Strain KG-16, Collected from Oil Fields in India.</title>
        <authorList>
            <person name="Aggarwal R.K."/>
            <person name="Dawar C."/>
            <person name="Phanindranath R."/>
            <person name="Mutnuri L."/>
            <person name="Dayal A.M."/>
        </authorList>
    </citation>
    <scope>NUCLEOTIDE SEQUENCE [LARGE SCALE GENOMIC DNA]</scope>
    <source>
        <strain evidence="3 4">KG-16</strain>
    </source>
</reference>
<name>A0A0V9UL76_9NOCA</name>
<dbReference type="RefSeq" id="WP_060651581.1">
    <property type="nucleotide sequence ID" value="NZ_AZXY01000004.1"/>
</dbReference>
<dbReference type="PATRIC" id="fig|1441730.3.peg.1891"/>
<feature type="region of interest" description="Disordered" evidence="1">
    <location>
        <begin position="866"/>
        <end position="897"/>
    </location>
</feature>
<organism evidence="3 4">
    <name type="scientific">Rhodococcus pyridinivorans KG-16</name>
    <dbReference type="NCBI Taxonomy" id="1441730"/>
    <lineage>
        <taxon>Bacteria</taxon>
        <taxon>Bacillati</taxon>
        <taxon>Actinomycetota</taxon>
        <taxon>Actinomycetes</taxon>
        <taxon>Mycobacteriales</taxon>
        <taxon>Nocardiaceae</taxon>
        <taxon>Rhodococcus</taxon>
    </lineage>
</organism>
<comment type="caution">
    <text evidence="3">The sequence shown here is derived from an EMBL/GenBank/DDBJ whole genome shotgun (WGS) entry which is preliminary data.</text>
</comment>
<evidence type="ECO:0000313" key="4">
    <source>
        <dbReference type="Proteomes" id="UP000053060"/>
    </source>
</evidence>
<sequence>MATENKSVLTVFVGSAGPADGVRDVLRDLSTAELVGSFVWVDDSEIGEAGARVPAVETERGISQSVTLQDVLASRHYDLVRLCVLVPSGPGAVPVRLATETMLAELLSSNSGGARCVRLRVLLRRPADEQSASAIPALAGWHNLLVAPEDSRGPGMGHESLTATHDPVDVGRQAAPVIAGITGLWTDIEHTPFDDAAVLPGNSLRVVRSFYRRLDTSHAEHRLHSELLEFDGQLPLPRDAGTAVLYADDVPAATRQMAHAVWVKHGHLLTSPRKSAPPKRDVRTITFMDAVRMTGRFLLAVLKNAPSLLITRAIHRASTSVASAAQRALFGSTPGAYRVLVGGVDADGQRVSWTEYESASRQLGAALDEAKGTPQVAAPDLSALWRDYARGALTLADASERSAGLPPIQVGAHRAVLRSAADIVPGPDDDFTDIPGVVSATTQLHVAEAPDILGVEELRTTLRGLEQDPVIGLDARRTGAAIQTWAAKRRHSFAVSFGSILTSRLSADITEAGTLLERIKGVEALRDPAEESAEVQRRMFWRVRIATLIALVLGVLAGVLAWKEFISWWAGGPIIALCVIGWAIAVTLICQKAQQYLEDLLASREAITAANEADRVNLRAALREIEVLTGAYRQYLSWSRALGAFLARPLGVPKHVLTARRRIDWGLPRHSAIGSGSPDDDKIARVADQLRQDLFTVGWLTEPWDTVSAGAGVALGGVAHDITRDPSLLTTKAGAGSGSPLDEWSLIFYRGRVQSTGAAVLWQRAMSELTGPRTELARDLLDVIEYRIDGTVHRSGIDDFLAGVGVPTEGGFLDRAAFTDTATMRGASAVAGELYSRTRVGCGLVAVTTQFTEGVSAEDLARPMSKHVRTEEIHEIPDIDLRPAQREEAPADKSGRTSYIAPAVDGINF</sequence>
<protein>
    <recommendedName>
        <fullName evidence="5">Magnesium transporter</fullName>
    </recommendedName>
</protein>
<feature type="compositionally biased region" description="Basic and acidic residues" evidence="1">
    <location>
        <begin position="868"/>
        <end position="895"/>
    </location>
</feature>
<dbReference type="Proteomes" id="UP000053060">
    <property type="component" value="Unassembled WGS sequence"/>
</dbReference>
<gene>
    <name evidence="3" type="ORF">Z045_09100</name>
</gene>
<keyword evidence="2" id="KW-0472">Membrane</keyword>
<dbReference type="EMBL" id="AZXY01000004">
    <property type="protein sequence ID" value="KSZ58790.1"/>
    <property type="molecule type" value="Genomic_DNA"/>
</dbReference>
<keyword evidence="2" id="KW-0812">Transmembrane</keyword>
<evidence type="ECO:0008006" key="5">
    <source>
        <dbReference type="Google" id="ProtNLM"/>
    </source>
</evidence>
<evidence type="ECO:0000313" key="3">
    <source>
        <dbReference type="EMBL" id="KSZ58790.1"/>
    </source>
</evidence>
<dbReference type="AlphaFoldDB" id="A0A0V9UL76"/>
<keyword evidence="2" id="KW-1133">Transmembrane helix</keyword>
<feature type="transmembrane region" description="Helical" evidence="2">
    <location>
        <begin position="568"/>
        <end position="590"/>
    </location>
</feature>
<evidence type="ECO:0000256" key="2">
    <source>
        <dbReference type="SAM" id="Phobius"/>
    </source>
</evidence>
<feature type="transmembrane region" description="Helical" evidence="2">
    <location>
        <begin position="545"/>
        <end position="562"/>
    </location>
</feature>
<evidence type="ECO:0000256" key="1">
    <source>
        <dbReference type="SAM" id="MobiDB-lite"/>
    </source>
</evidence>
<proteinExistence type="predicted"/>
<accession>A0A0V9UL76</accession>
<reference evidence="4" key="1">
    <citation type="submission" date="2015-01" db="EMBL/GenBank/DDBJ databases">
        <title>Draft genome sequence of Rhodococcus pyridinivorans strain KG-16, a hydrocarbon-degrading bacterium.</title>
        <authorList>
            <person name="Aggarwal R.K."/>
            <person name="Dawar C."/>
        </authorList>
    </citation>
    <scope>NUCLEOTIDE SEQUENCE [LARGE SCALE GENOMIC DNA]</scope>
    <source>
        <strain evidence="4">KG-16</strain>
    </source>
</reference>